<proteinExistence type="predicted"/>
<dbReference type="EMBL" id="WVIE01000017">
    <property type="protein sequence ID" value="NDJ18557.1"/>
    <property type="molecule type" value="Genomic_DNA"/>
</dbReference>
<name>A0A8J8CNL3_9CYAN</name>
<gene>
    <name evidence="1" type="ORF">GS601_14865</name>
</gene>
<sequence length="62" mass="7387">MQWLNEPAHWSSSNHQIVVRTSPKTEFWRVTHYGFIRDSGHFYFERVNTDFMAPSDGWAATR</sequence>
<evidence type="ECO:0000313" key="2">
    <source>
        <dbReference type="Proteomes" id="UP000646053"/>
    </source>
</evidence>
<accession>A0A8J8CNL3</accession>
<evidence type="ECO:0000313" key="1">
    <source>
        <dbReference type="EMBL" id="NDJ18557.1"/>
    </source>
</evidence>
<comment type="caution">
    <text evidence="1">The sequence shown here is derived from an EMBL/GenBank/DDBJ whole genome shotgun (WGS) entry which is preliminary data.</text>
</comment>
<keyword evidence="2" id="KW-1185">Reference proteome</keyword>
<dbReference type="Proteomes" id="UP000646053">
    <property type="component" value="Unassembled WGS sequence"/>
</dbReference>
<dbReference type="RefSeq" id="WP_162424086.1">
    <property type="nucleotide sequence ID" value="NZ_WVIE01000017.1"/>
</dbReference>
<organism evidence="1 2">
    <name type="scientific">Myxacorys almedinensis A</name>
    <dbReference type="NCBI Taxonomy" id="2690445"/>
    <lineage>
        <taxon>Bacteria</taxon>
        <taxon>Bacillati</taxon>
        <taxon>Cyanobacteriota</taxon>
        <taxon>Cyanophyceae</taxon>
        <taxon>Leptolyngbyales</taxon>
        <taxon>Leptolyngbyaceae</taxon>
        <taxon>Myxacorys</taxon>
        <taxon>Myxacorys almedinensis</taxon>
    </lineage>
</organism>
<reference evidence="1" key="1">
    <citation type="submission" date="2019-12" db="EMBL/GenBank/DDBJ databases">
        <title>High-Quality draft genome sequences of three cyanobacteria isolated from the limestone walls of the Old Cathedral of Coimbra.</title>
        <authorList>
            <person name="Tiago I."/>
            <person name="Soares F."/>
            <person name="Portugal A."/>
        </authorList>
    </citation>
    <scope>NUCLEOTIDE SEQUENCE</scope>
    <source>
        <strain evidence="1">A</strain>
    </source>
</reference>
<dbReference type="Pfam" id="PF07081">
    <property type="entry name" value="DUF1349"/>
    <property type="match status" value="1"/>
</dbReference>
<protein>
    <submittedName>
        <fullName evidence="1">DUF1349 domain-containing protein</fullName>
    </submittedName>
</protein>
<dbReference type="InterPro" id="IPR009784">
    <property type="entry name" value="DUF1349"/>
</dbReference>
<dbReference type="Gene3D" id="2.60.120.200">
    <property type="match status" value="1"/>
</dbReference>
<dbReference type="AlphaFoldDB" id="A0A8J8CNL3"/>